<accession>A0A0A2V825</accession>
<proteinExistence type="predicted"/>
<sequence>MPLHMRVATEADTDAIGRVATAAFDPATDAIARNLFPARLQPAVPRPENPAIVWRRTRKGIKMNTERITLMVVTDEQLDGKIVGFSMWEEPLAEGQAGESASKELIPCETLDEEAYKELRRVSEEATLGFLGKDGAKHMWYLDYLGVDPGQQRRGIGKMLLNWGLEKAREQDKDVYLIATPAGRPLYQAVGFEDLGSFILFDTPHHGMIKRRPGYRRIPNE</sequence>
<evidence type="ECO:0000313" key="3">
    <source>
        <dbReference type="Proteomes" id="UP000030106"/>
    </source>
</evidence>
<dbReference type="SUPFAM" id="SSF55729">
    <property type="entry name" value="Acyl-CoA N-acyltransferases (Nat)"/>
    <property type="match status" value="1"/>
</dbReference>
<comment type="caution">
    <text evidence="2">The sequence shown here is derived from an EMBL/GenBank/DDBJ whole genome shotgun (WGS) entry which is preliminary data.</text>
</comment>
<dbReference type="PANTHER" id="PTHR42791:SF2">
    <property type="entry name" value="N-ACETYLTRANSFERASE DOMAIN-CONTAINING PROTEIN"/>
    <property type="match status" value="1"/>
</dbReference>
<dbReference type="InterPro" id="IPR016181">
    <property type="entry name" value="Acyl_CoA_acyltransferase"/>
</dbReference>
<dbReference type="InterPro" id="IPR000182">
    <property type="entry name" value="GNAT_dom"/>
</dbReference>
<dbReference type="GO" id="GO:0016747">
    <property type="term" value="F:acyltransferase activity, transferring groups other than amino-acyl groups"/>
    <property type="evidence" value="ECO:0007669"/>
    <property type="project" value="InterPro"/>
</dbReference>
<dbReference type="HOGENOM" id="CLU_060131_3_1_1"/>
<dbReference type="AlphaFoldDB" id="A0A0A2V825"/>
<evidence type="ECO:0000259" key="1">
    <source>
        <dbReference type="PROSITE" id="PS51186"/>
    </source>
</evidence>
<dbReference type="STRING" id="1245745.A0A0A2V825"/>
<feature type="domain" description="N-acetyltransferase" evidence="1">
    <location>
        <begin position="71"/>
        <end position="213"/>
    </location>
</feature>
<evidence type="ECO:0000313" key="2">
    <source>
        <dbReference type="EMBL" id="KGQ03643.1"/>
    </source>
</evidence>
<dbReference type="PROSITE" id="PS51186">
    <property type="entry name" value="GNAT"/>
    <property type="match status" value="1"/>
</dbReference>
<dbReference type="InterPro" id="IPR052523">
    <property type="entry name" value="Trichothecene_AcTrans"/>
</dbReference>
<gene>
    <name evidence="2" type="ORF">BBAD15_g11114</name>
</gene>
<dbReference type="EMBL" id="ANFO01001188">
    <property type="protein sequence ID" value="KGQ03643.1"/>
    <property type="molecule type" value="Genomic_DNA"/>
</dbReference>
<name>A0A0A2V825_BEABA</name>
<protein>
    <recommendedName>
        <fullName evidence="1">N-acetyltransferase domain-containing protein</fullName>
    </recommendedName>
</protein>
<dbReference type="CDD" id="cd04301">
    <property type="entry name" value="NAT_SF"/>
    <property type="match status" value="1"/>
</dbReference>
<dbReference type="PANTHER" id="PTHR42791">
    <property type="entry name" value="GNAT FAMILY ACETYLTRANSFERASE"/>
    <property type="match status" value="1"/>
</dbReference>
<reference evidence="2 3" key="1">
    <citation type="submission" date="2012-10" db="EMBL/GenBank/DDBJ databases">
        <title>Genome sequencing and analysis of entomopathogenic fungi Beauveria bassiana D1-5.</title>
        <authorList>
            <person name="Li Q."/>
            <person name="Wang L."/>
            <person name="Zhang Z."/>
            <person name="Wang Q."/>
            <person name="Ren J."/>
            <person name="Wang M."/>
            <person name="Xu W."/>
            <person name="Wang J."/>
            <person name="Lu Y."/>
            <person name="Du Q."/>
            <person name="Sun Z."/>
        </authorList>
    </citation>
    <scope>NUCLEOTIDE SEQUENCE [LARGE SCALE GENOMIC DNA]</scope>
    <source>
        <strain evidence="2 3">D1-5</strain>
    </source>
</reference>
<organism evidence="2 3">
    <name type="scientific">Beauveria bassiana D1-5</name>
    <dbReference type="NCBI Taxonomy" id="1245745"/>
    <lineage>
        <taxon>Eukaryota</taxon>
        <taxon>Fungi</taxon>
        <taxon>Dikarya</taxon>
        <taxon>Ascomycota</taxon>
        <taxon>Pezizomycotina</taxon>
        <taxon>Sordariomycetes</taxon>
        <taxon>Hypocreomycetidae</taxon>
        <taxon>Hypocreales</taxon>
        <taxon>Cordycipitaceae</taxon>
        <taxon>Beauveria</taxon>
    </lineage>
</organism>
<dbReference type="OrthoDB" id="10017208at2759"/>
<dbReference type="Pfam" id="PF00583">
    <property type="entry name" value="Acetyltransf_1"/>
    <property type="match status" value="1"/>
</dbReference>
<dbReference type="Proteomes" id="UP000030106">
    <property type="component" value="Unassembled WGS sequence"/>
</dbReference>
<dbReference type="eggNOG" id="ENOG502SC13">
    <property type="taxonomic scope" value="Eukaryota"/>
</dbReference>
<dbReference type="Gene3D" id="3.40.630.30">
    <property type="match status" value="1"/>
</dbReference>